<dbReference type="EMBL" id="JBFRYC010000002">
    <property type="protein sequence ID" value="MEX1660842.1"/>
    <property type="molecule type" value="Genomic_DNA"/>
</dbReference>
<dbReference type="InterPro" id="IPR018037">
    <property type="entry name" value="FixH_proteobacterial"/>
</dbReference>
<accession>A0ABV3TH00</accession>
<keyword evidence="1" id="KW-0812">Transmembrane</keyword>
<organism evidence="2 3">
    <name type="scientific">Thioclava arctica</name>
    <dbReference type="NCBI Taxonomy" id="3238301"/>
    <lineage>
        <taxon>Bacteria</taxon>
        <taxon>Pseudomonadati</taxon>
        <taxon>Pseudomonadota</taxon>
        <taxon>Alphaproteobacteria</taxon>
        <taxon>Rhodobacterales</taxon>
        <taxon>Paracoccaceae</taxon>
        <taxon>Thioclava</taxon>
    </lineage>
</organism>
<feature type="transmembrane region" description="Helical" evidence="1">
    <location>
        <begin position="12"/>
        <end position="33"/>
    </location>
</feature>
<gene>
    <name evidence="2" type="ORF">AB4874_04145</name>
</gene>
<sequence length="151" mass="16196">MAKPLTGRKVLMIAVGAFGVIITVNLVMAWNAVSTFPGLEVKNSYVASQVFDKNRAAQEALGWVVEPEYSDGKLSLVIRDKSGLPAKVASLKALVGRTTHVRDDVTPKFKYVGGIFVAPLALAPGAWLIHLDAEAADGTQFSQRIDLFVKG</sequence>
<protein>
    <submittedName>
        <fullName evidence="2">FixH family protein</fullName>
    </submittedName>
</protein>
<dbReference type="PIRSF" id="PIRSF011386">
    <property type="entry name" value="FixH"/>
    <property type="match status" value="1"/>
</dbReference>
<proteinExistence type="predicted"/>
<evidence type="ECO:0000313" key="3">
    <source>
        <dbReference type="Proteomes" id="UP001557465"/>
    </source>
</evidence>
<reference evidence="2 3" key="1">
    <citation type="journal article" date="2011" name="Int. J. Syst. Evol. Microbiol.">
        <title>Zhongshania antarctica gen. nov., sp. nov. and Zhongshania guokunii sp. nov., gammaproteobacteria respectively isolated from coastal attached (fast) ice and surface seawater of the Antarctic.</title>
        <authorList>
            <person name="Li H.J."/>
            <person name="Zhang X.Y."/>
            <person name="Chen C.X."/>
            <person name="Zhang Y.J."/>
            <person name="Gao Z.M."/>
            <person name="Yu Y."/>
            <person name="Chen X.L."/>
            <person name="Chen B."/>
            <person name="Zhang Y.Z."/>
        </authorList>
    </citation>
    <scope>NUCLEOTIDE SEQUENCE [LARGE SCALE GENOMIC DNA]</scope>
    <source>
        <strain evidence="2 3">15-R06ZXC-3</strain>
    </source>
</reference>
<evidence type="ECO:0000256" key="1">
    <source>
        <dbReference type="SAM" id="Phobius"/>
    </source>
</evidence>
<keyword evidence="3" id="KW-1185">Reference proteome</keyword>
<comment type="caution">
    <text evidence="2">The sequence shown here is derived from an EMBL/GenBank/DDBJ whole genome shotgun (WGS) entry which is preliminary data.</text>
</comment>
<dbReference type="Proteomes" id="UP001557465">
    <property type="component" value="Unassembled WGS sequence"/>
</dbReference>
<keyword evidence="1" id="KW-1133">Transmembrane helix</keyword>
<evidence type="ECO:0000313" key="2">
    <source>
        <dbReference type="EMBL" id="MEX1660842.1"/>
    </source>
</evidence>
<dbReference type="InterPro" id="IPR008620">
    <property type="entry name" value="FixH"/>
</dbReference>
<dbReference type="RefSeq" id="WP_368391229.1">
    <property type="nucleotide sequence ID" value="NZ_JBFRYC010000002.1"/>
</dbReference>
<name>A0ABV3TH00_9RHOB</name>
<keyword evidence="1" id="KW-0472">Membrane</keyword>
<dbReference type="Pfam" id="PF05751">
    <property type="entry name" value="FixH"/>
    <property type="match status" value="1"/>
</dbReference>